<evidence type="ECO:0000256" key="3">
    <source>
        <dbReference type="ARBA" id="ARBA00009025"/>
    </source>
</evidence>
<evidence type="ECO:0000256" key="17">
    <source>
        <dbReference type="RuleBase" id="RU003297"/>
    </source>
</evidence>
<evidence type="ECO:0000256" key="8">
    <source>
        <dbReference type="ARBA" id="ARBA00022692"/>
    </source>
</evidence>
<reference evidence="20" key="1">
    <citation type="journal article" date="2018" name="Mol. Phylogenet. Evol.">
        <title>Mitochondrial phylogenomics of the Hymenoptera.</title>
        <authorList>
            <person name="Tang P."/>
            <person name="Zhu J.C."/>
            <person name="Zheng B.Y."/>
            <person name="Wei S.J."/>
            <person name="Sharkey M."/>
            <person name="Chen X.X."/>
            <person name="Vogler A.P."/>
        </authorList>
    </citation>
    <scope>NUCLEOTIDE SEQUENCE</scope>
</reference>
<keyword evidence="8 17" id="KW-0812">Transmembrane</keyword>
<evidence type="ECO:0000256" key="11">
    <source>
        <dbReference type="ARBA" id="ARBA00022989"/>
    </source>
</evidence>
<evidence type="ECO:0000256" key="5">
    <source>
        <dbReference type="ARBA" id="ARBA00021006"/>
    </source>
</evidence>
<dbReference type="GO" id="GO:0031966">
    <property type="term" value="C:mitochondrial membrane"/>
    <property type="evidence" value="ECO:0007669"/>
    <property type="project" value="UniProtKB-SubCell"/>
</dbReference>
<evidence type="ECO:0000256" key="1">
    <source>
        <dbReference type="ARBA" id="ARBA00003257"/>
    </source>
</evidence>
<evidence type="ECO:0000256" key="13">
    <source>
        <dbReference type="ARBA" id="ARBA00023075"/>
    </source>
</evidence>
<feature type="transmembrane region" description="Helical" evidence="17">
    <location>
        <begin position="7"/>
        <end position="37"/>
    </location>
</feature>
<comment type="catalytic activity">
    <reaction evidence="16 17">
        <text>a ubiquinone + NADH + 5 H(+)(in) = a ubiquinol + NAD(+) + 4 H(+)(out)</text>
        <dbReference type="Rhea" id="RHEA:29091"/>
        <dbReference type="Rhea" id="RHEA-COMP:9565"/>
        <dbReference type="Rhea" id="RHEA-COMP:9566"/>
        <dbReference type="ChEBI" id="CHEBI:15378"/>
        <dbReference type="ChEBI" id="CHEBI:16389"/>
        <dbReference type="ChEBI" id="CHEBI:17976"/>
        <dbReference type="ChEBI" id="CHEBI:57540"/>
        <dbReference type="ChEBI" id="CHEBI:57945"/>
        <dbReference type="EC" id="7.1.1.2"/>
    </reaction>
</comment>
<evidence type="ECO:0000256" key="9">
    <source>
        <dbReference type="ARBA" id="ARBA00022967"/>
    </source>
</evidence>
<feature type="transmembrane region" description="Helical" evidence="17">
    <location>
        <begin position="300"/>
        <end position="324"/>
    </location>
</feature>
<keyword evidence="11 17" id="KW-1133">Transmembrane helix</keyword>
<feature type="transmembrane region" description="Helical" evidence="17">
    <location>
        <begin position="110"/>
        <end position="131"/>
    </location>
</feature>
<accession>A0A3S8V098</accession>
<comment type="similarity">
    <text evidence="3 17">Belongs to the complex I subunit 4 family.</text>
</comment>
<feature type="transmembrane region" description="Helical" evidence="17">
    <location>
        <begin position="246"/>
        <end position="267"/>
    </location>
</feature>
<dbReference type="GO" id="GO:0042773">
    <property type="term" value="P:ATP synthesis coupled electron transport"/>
    <property type="evidence" value="ECO:0007669"/>
    <property type="project" value="InterPro"/>
</dbReference>
<protein>
    <recommendedName>
        <fullName evidence="5 17">NADH-ubiquinone oxidoreductase chain 4</fullName>
        <ecNumber evidence="4 17">7.1.1.2</ecNumber>
    </recommendedName>
</protein>
<keyword evidence="10 17" id="KW-0249">Electron transport</keyword>
<keyword evidence="12 17" id="KW-0520">NAD</keyword>
<feature type="transmembrane region" description="Helical" evidence="17">
    <location>
        <begin position="217"/>
        <end position="240"/>
    </location>
</feature>
<comment type="subcellular location">
    <subcellularLocation>
        <location evidence="2 17">Mitochondrion membrane</location>
        <topology evidence="2 17">Multi-pass membrane protein</topology>
    </subcellularLocation>
</comment>
<feature type="transmembrane region" description="Helical" evidence="17">
    <location>
        <begin position="336"/>
        <end position="357"/>
    </location>
</feature>
<dbReference type="PANTHER" id="PTHR43507:SF20">
    <property type="entry name" value="NADH-UBIQUINONE OXIDOREDUCTASE CHAIN 4"/>
    <property type="match status" value="1"/>
</dbReference>
<evidence type="ECO:0000256" key="15">
    <source>
        <dbReference type="ARBA" id="ARBA00023136"/>
    </source>
</evidence>
<feature type="domain" description="NADH:ubiquinone oxidoreductase chain 4 N-terminal" evidence="19">
    <location>
        <begin position="1"/>
        <end position="102"/>
    </location>
</feature>
<dbReference type="InterPro" id="IPR003918">
    <property type="entry name" value="NADH_UbQ_OxRdtase"/>
</dbReference>
<evidence type="ECO:0000256" key="12">
    <source>
        <dbReference type="ARBA" id="ARBA00023027"/>
    </source>
</evidence>
<keyword evidence="7 17" id="KW-0679">Respiratory chain</keyword>
<evidence type="ECO:0000259" key="19">
    <source>
        <dbReference type="Pfam" id="PF01059"/>
    </source>
</evidence>
<sequence length="446" mass="52314">MMKFFMYLCFLIPLIFFLDMWFFQFMLFLGSFMFILFYSNSMIWMNLSYFLGCDFISYGLVLLTMWICSLMFMASELISRLNYNLNYFIFIILLLLITLVLTFISTNLFLFYLFFESSLIPVLFLILGWGYQSERLQAGLYLLFYTLFASLPLLMMIIYMYNNMMSLLFFFFFNLNLKLNYFYFYICMIFAFLVKMPMFLVHLWLPKAHVEAPISGSMILAGIMLKLGGYGLLRVYLLIMNLGMKFNYFILSLSLIGGLLISLICLIQIDMKSLVAYSSVAHMSMVLGGLMTLFKLGFNGAYLMMISHGLCSSGMFCLTNIMYERLGSRSLLLNKGLLNFMPSMSLWWFLLCSSNMSAPPSLNLLSEIMLINSMVSWNYYLMFILIFLCFFSALYSLYLYSYSQHGKFLKSLSCFSMGYLREFLLLLLHWLPLNFLIIIVEKFIYL</sequence>
<dbReference type="EMBL" id="MG923484">
    <property type="protein sequence ID" value="AZL93098.1"/>
    <property type="molecule type" value="Genomic_DNA"/>
</dbReference>
<evidence type="ECO:0000256" key="7">
    <source>
        <dbReference type="ARBA" id="ARBA00022660"/>
    </source>
</evidence>
<dbReference type="AlphaFoldDB" id="A0A3S8V098"/>
<feature type="transmembrane region" description="Helical" evidence="17">
    <location>
        <begin position="49"/>
        <end position="73"/>
    </location>
</feature>
<comment type="function">
    <text evidence="1">Core subunit of the mitochondrial membrane respiratory chain NADH dehydrogenase (Complex I) that is believed to belong to the minimal assembly required for catalysis. Complex I functions in the transfer of electrons from NADH to the respiratory chain. The immediate electron acceptor for the enzyme is believed to be ubiquinone.</text>
</comment>
<feature type="transmembrane region" description="Helical" evidence="17">
    <location>
        <begin position="274"/>
        <end position="294"/>
    </location>
</feature>
<feature type="transmembrane region" description="Helical" evidence="17">
    <location>
        <begin position="85"/>
        <end position="104"/>
    </location>
</feature>
<dbReference type="GO" id="GO:0003954">
    <property type="term" value="F:NADH dehydrogenase activity"/>
    <property type="evidence" value="ECO:0007669"/>
    <property type="project" value="TreeGrafter"/>
</dbReference>
<feature type="domain" description="NADH:quinone oxidoreductase/Mrp antiporter transmembrane" evidence="18">
    <location>
        <begin position="105"/>
        <end position="390"/>
    </location>
</feature>
<keyword evidence="14 17" id="KW-0496">Mitochondrion</keyword>
<keyword evidence="9" id="KW-1278">Translocase</keyword>
<feature type="transmembrane region" description="Helical" evidence="17">
    <location>
        <begin position="423"/>
        <end position="445"/>
    </location>
</feature>
<evidence type="ECO:0000256" key="10">
    <source>
        <dbReference type="ARBA" id="ARBA00022982"/>
    </source>
</evidence>
<evidence type="ECO:0000256" key="2">
    <source>
        <dbReference type="ARBA" id="ARBA00004225"/>
    </source>
</evidence>
<evidence type="ECO:0000256" key="14">
    <source>
        <dbReference type="ARBA" id="ARBA00023128"/>
    </source>
</evidence>
<proteinExistence type="inferred from homology"/>
<dbReference type="GO" id="GO:0015990">
    <property type="term" value="P:electron transport coupled proton transport"/>
    <property type="evidence" value="ECO:0007669"/>
    <property type="project" value="TreeGrafter"/>
</dbReference>
<keyword evidence="6 17" id="KW-0813">Transport</keyword>
<comment type="function">
    <text evidence="17">Core subunit of the mitochondrial membrane respiratory chain NADH dehydrogenase (Complex I) which catalyzes electron transfer from NADH through the respiratory chain, using ubiquinone as an electron acceptor. Essential for the catalytic activity and assembly of complex I.</text>
</comment>
<feature type="transmembrane region" description="Helical" evidence="17">
    <location>
        <begin position="138"/>
        <end position="161"/>
    </location>
</feature>
<organism evidence="20">
    <name type="scientific">Arge similis</name>
    <dbReference type="NCBI Taxonomy" id="621222"/>
    <lineage>
        <taxon>Eukaryota</taxon>
        <taxon>Metazoa</taxon>
        <taxon>Ecdysozoa</taxon>
        <taxon>Arthropoda</taxon>
        <taxon>Hexapoda</taxon>
        <taxon>Insecta</taxon>
        <taxon>Pterygota</taxon>
        <taxon>Neoptera</taxon>
        <taxon>Endopterygota</taxon>
        <taxon>Hymenoptera</taxon>
        <taxon>Tenthredinoidea</taxon>
        <taxon>Argidae</taxon>
        <taxon>Arge</taxon>
    </lineage>
</organism>
<dbReference type="EC" id="7.1.1.2" evidence="4 17"/>
<feature type="transmembrane region" description="Helical" evidence="17">
    <location>
        <begin position="377"/>
        <end position="402"/>
    </location>
</feature>
<name>A0A3S8V098_9HYME</name>
<dbReference type="GO" id="GO:0048039">
    <property type="term" value="F:ubiquinone binding"/>
    <property type="evidence" value="ECO:0007669"/>
    <property type="project" value="TreeGrafter"/>
</dbReference>
<evidence type="ECO:0000256" key="4">
    <source>
        <dbReference type="ARBA" id="ARBA00012944"/>
    </source>
</evidence>
<evidence type="ECO:0000313" key="20">
    <source>
        <dbReference type="EMBL" id="AZL93098.1"/>
    </source>
</evidence>
<evidence type="ECO:0000256" key="6">
    <source>
        <dbReference type="ARBA" id="ARBA00022448"/>
    </source>
</evidence>
<feature type="transmembrane region" description="Helical" evidence="17">
    <location>
        <begin position="181"/>
        <end position="205"/>
    </location>
</feature>
<dbReference type="InterPro" id="IPR000260">
    <property type="entry name" value="NADH4_N"/>
</dbReference>
<keyword evidence="15 17" id="KW-0472">Membrane</keyword>
<geneLocation type="mitochondrion" evidence="20"/>
<evidence type="ECO:0000259" key="18">
    <source>
        <dbReference type="Pfam" id="PF00361"/>
    </source>
</evidence>
<dbReference type="PANTHER" id="PTHR43507">
    <property type="entry name" value="NADH-UBIQUINONE OXIDOREDUCTASE CHAIN 4"/>
    <property type="match status" value="1"/>
</dbReference>
<dbReference type="InterPro" id="IPR001750">
    <property type="entry name" value="ND/Mrp_TM"/>
</dbReference>
<dbReference type="PRINTS" id="PR01437">
    <property type="entry name" value="NUOXDRDTASE4"/>
</dbReference>
<dbReference type="Pfam" id="PF01059">
    <property type="entry name" value="Oxidored_q5_N"/>
    <property type="match status" value="1"/>
</dbReference>
<dbReference type="Pfam" id="PF00361">
    <property type="entry name" value="Proton_antipo_M"/>
    <property type="match status" value="1"/>
</dbReference>
<dbReference type="GO" id="GO:0008137">
    <property type="term" value="F:NADH dehydrogenase (ubiquinone) activity"/>
    <property type="evidence" value="ECO:0007669"/>
    <property type="project" value="UniProtKB-UniRule"/>
</dbReference>
<keyword evidence="13 17" id="KW-0830">Ubiquinone</keyword>
<gene>
    <name evidence="20" type="primary">nad4</name>
</gene>
<evidence type="ECO:0000256" key="16">
    <source>
        <dbReference type="ARBA" id="ARBA00049551"/>
    </source>
</evidence>